<dbReference type="RefSeq" id="WP_184946725.1">
    <property type="nucleotide sequence ID" value="NZ_JACHJV010000003.1"/>
</dbReference>
<evidence type="ECO:0000256" key="1">
    <source>
        <dbReference type="SAM" id="MobiDB-lite"/>
    </source>
</evidence>
<dbReference type="AlphaFoldDB" id="A0A7W7RBL0"/>
<organism evidence="2 3">
    <name type="scientific">Kitasatospora kifunensis</name>
    <name type="common">Streptomyces kifunensis</name>
    <dbReference type="NCBI Taxonomy" id="58351"/>
    <lineage>
        <taxon>Bacteria</taxon>
        <taxon>Bacillati</taxon>
        <taxon>Actinomycetota</taxon>
        <taxon>Actinomycetes</taxon>
        <taxon>Kitasatosporales</taxon>
        <taxon>Streptomycetaceae</taxon>
        <taxon>Kitasatospora</taxon>
    </lineage>
</organism>
<dbReference type="GO" id="GO:0016491">
    <property type="term" value="F:oxidoreductase activity"/>
    <property type="evidence" value="ECO:0007669"/>
    <property type="project" value="InterPro"/>
</dbReference>
<comment type="caution">
    <text evidence="2">The sequence shown here is derived from an EMBL/GenBank/DDBJ whole genome shotgun (WGS) entry which is preliminary data.</text>
</comment>
<feature type="region of interest" description="Disordered" evidence="1">
    <location>
        <begin position="290"/>
        <end position="310"/>
    </location>
</feature>
<dbReference type="EMBL" id="JACHJV010000003">
    <property type="protein sequence ID" value="MBB4928986.1"/>
    <property type="molecule type" value="Genomic_DNA"/>
</dbReference>
<gene>
    <name evidence="2" type="ORF">FHR34_008083</name>
</gene>
<dbReference type="PANTHER" id="PTHR43745:SF2">
    <property type="entry name" value="NITROREDUCTASE MJ1384-RELATED"/>
    <property type="match status" value="1"/>
</dbReference>
<dbReference type="Gene3D" id="3.40.109.10">
    <property type="entry name" value="NADH Oxidase"/>
    <property type="match status" value="2"/>
</dbReference>
<name>A0A7W7RBL0_KITKI</name>
<dbReference type="Proteomes" id="UP000540506">
    <property type="component" value="Unassembled WGS sequence"/>
</dbReference>
<protein>
    <submittedName>
        <fullName evidence="2">SagB-type dehydrogenase family enzyme</fullName>
    </submittedName>
</protein>
<proteinExistence type="predicted"/>
<accession>A0A7W7RBL0</accession>
<feature type="region of interest" description="Disordered" evidence="1">
    <location>
        <begin position="1"/>
        <end position="20"/>
    </location>
</feature>
<dbReference type="InterPro" id="IPR052544">
    <property type="entry name" value="Bacteriocin_Proc_Enz"/>
</dbReference>
<dbReference type="InterPro" id="IPR000415">
    <property type="entry name" value="Nitroreductase-like"/>
</dbReference>
<dbReference type="SUPFAM" id="SSF55469">
    <property type="entry name" value="FMN-dependent nitroreductase-like"/>
    <property type="match status" value="2"/>
</dbReference>
<keyword evidence="3" id="KW-1185">Reference proteome</keyword>
<dbReference type="PANTHER" id="PTHR43745">
    <property type="entry name" value="NITROREDUCTASE MJ1384-RELATED"/>
    <property type="match status" value="1"/>
</dbReference>
<evidence type="ECO:0000313" key="2">
    <source>
        <dbReference type="EMBL" id="MBB4928986.1"/>
    </source>
</evidence>
<reference evidence="2 3" key="1">
    <citation type="submission" date="2020-08" db="EMBL/GenBank/DDBJ databases">
        <title>Sequencing the genomes of 1000 actinobacteria strains.</title>
        <authorList>
            <person name="Klenk H.-P."/>
        </authorList>
    </citation>
    <scope>NUCLEOTIDE SEQUENCE [LARGE SCALE GENOMIC DNA]</scope>
    <source>
        <strain evidence="2 3">DSM 41654</strain>
    </source>
</reference>
<evidence type="ECO:0000313" key="3">
    <source>
        <dbReference type="Proteomes" id="UP000540506"/>
    </source>
</evidence>
<sequence length="461" mass="47451">MKPTAPATDHDAADLDAYPPLADTGGAAARRYHARYGSVLPAIDLAASNTPPKHHPGAPVVPLPFPPGCPSADVSSAATGLDPATVESLSSLGALLALLCGVTRIDWAGAGVGAGRPVPSGGGAYPGEVYAATAFGLCHYLPAAHALELLSPADLRADLTRALSRPPADRPDLVLLITSRQDANLARYGPFGHRLQALDTGVLAGQALTLLAAADARPTAHALFADQELGGLLGLDPGAERVHAVVTAGPVDPPPPNTALLNRRSARCGFEPAPVPLAQLTELLDQATAPFPRDDLDDLDDPNGSDGPNAPGCDLYLVAGRVTGLDHGCFRHDPRTGGLVPLPPGATPRDLFPPGGPGELAGFEAACALLVVGDYEQGYPEHGDRWYRMLNLRAGILGQRIGLAAARVGLAAGLRCDFVTTETDRLLQTPPGRTALLAALIGPERGSGTPTHPLLFTGGHR</sequence>